<organism evidence="2 3">
    <name type="scientific">Thalassiosira oceanica</name>
    <name type="common">Marine diatom</name>
    <dbReference type="NCBI Taxonomy" id="159749"/>
    <lineage>
        <taxon>Eukaryota</taxon>
        <taxon>Sar</taxon>
        <taxon>Stramenopiles</taxon>
        <taxon>Ochrophyta</taxon>
        <taxon>Bacillariophyta</taxon>
        <taxon>Coscinodiscophyceae</taxon>
        <taxon>Thalassiosirophycidae</taxon>
        <taxon>Thalassiosirales</taxon>
        <taxon>Thalassiosiraceae</taxon>
        <taxon>Thalassiosira</taxon>
    </lineage>
</organism>
<accession>K0T4Q7</accession>
<feature type="region of interest" description="Disordered" evidence="1">
    <location>
        <begin position="133"/>
        <end position="184"/>
    </location>
</feature>
<dbReference type="EMBL" id="AGNL01015895">
    <property type="protein sequence ID" value="EJK65382.1"/>
    <property type="molecule type" value="Genomic_DNA"/>
</dbReference>
<reference evidence="2 3" key="1">
    <citation type="journal article" date="2012" name="Genome Biol.">
        <title>Genome and low-iron response of an oceanic diatom adapted to chronic iron limitation.</title>
        <authorList>
            <person name="Lommer M."/>
            <person name="Specht M."/>
            <person name="Roy A.S."/>
            <person name="Kraemer L."/>
            <person name="Andreson R."/>
            <person name="Gutowska M.A."/>
            <person name="Wolf J."/>
            <person name="Bergner S.V."/>
            <person name="Schilhabel M.B."/>
            <person name="Klostermeier U.C."/>
            <person name="Beiko R.G."/>
            <person name="Rosenstiel P."/>
            <person name="Hippler M."/>
            <person name="Laroche J."/>
        </authorList>
    </citation>
    <scope>NUCLEOTIDE SEQUENCE [LARGE SCALE GENOMIC DNA]</scope>
    <source>
        <strain evidence="2 3">CCMP1005</strain>
    </source>
</reference>
<feature type="compositionally biased region" description="Polar residues" evidence="1">
    <location>
        <begin position="162"/>
        <end position="176"/>
    </location>
</feature>
<keyword evidence="3" id="KW-1185">Reference proteome</keyword>
<feature type="non-terminal residue" evidence="2">
    <location>
        <position position="1"/>
    </location>
</feature>
<protein>
    <submittedName>
        <fullName evidence="2">Uncharacterized protein</fullName>
    </submittedName>
</protein>
<feature type="compositionally biased region" description="Gly residues" evidence="1">
    <location>
        <begin position="147"/>
        <end position="157"/>
    </location>
</feature>
<name>K0T4Q7_THAOC</name>
<evidence type="ECO:0000256" key="1">
    <source>
        <dbReference type="SAM" id="MobiDB-lite"/>
    </source>
</evidence>
<evidence type="ECO:0000313" key="2">
    <source>
        <dbReference type="EMBL" id="EJK65382.1"/>
    </source>
</evidence>
<sequence length="184" mass="19405">HGLTPPESGYLSPPTRVDEDGFLRYRLAVGTIFGRESDHSTQDLLVRTNLLGKRRRIPGEVPPAGHASLNDAADGGSLLGAAAGRGLVVDGSIPTMVRGPLSSVLVLWAGRSFVGKNALVSRLSSHRQLGAFSRPICSPRRPRPLTGGPGHLMGSAGGRASSVGQDSRSSIGPQSSSDRHWRRM</sequence>
<dbReference type="Proteomes" id="UP000266841">
    <property type="component" value="Unassembled WGS sequence"/>
</dbReference>
<proteinExistence type="predicted"/>
<gene>
    <name evidence="2" type="ORF">THAOC_13760</name>
</gene>
<dbReference type="AlphaFoldDB" id="K0T4Q7"/>
<comment type="caution">
    <text evidence="2">The sequence shown here is derived from an EMBL/GenBank/DDBJ whole genome shotgun (WGS) entry which is preliminary data.</text>
</comment>
<evidence type="ECO:0000313" key="3">
    <source>
        <dbReference type="Proteomes" id="UP000266841"/>
    </source>
</evidence>